<keyword evidence="9" id="KW-1185">Reference proteome</keyword>
<dbReference type="PROSITE" id="PS50850">
    <property type="entry name" value="MFS"/>
    <property type="match status" value="1"/>
</dbReference>
<dbReference type="GO" id="GO:0022857">
    <property type="term" value="F:transmembrane transporter activity"/>
    <property type="evidence" value="ECO:0007669"/>
    <property type="project" value="InterPro"/>
</dbReference>
<dbReference type="PANTHER" id="PTHR23502:SF152">
    <property type="entry name" value="MAJOR FACILITATOR SUPERFAMILY (MFS) PROFILE DOMAIN-CONTAINING PROTEIN-RELATED"/>
    <property type="match status" value="1"/>
</dbReference>
<protein>
    <recommendedName>
        <fullName evidence="7">Major facilitator superfamily (MFS) profile domain-containing protein</fullName>
    </recommendedName>
</protein>
<evidence type="ECO:0000256" key="5">
    <source>
        <dbReference type="SAM" id="MobiDB-lite"/>
    </source>
</evidence>
<name>A0AAD6DQM8_9EURO</name>
<dbReference type="Gene3D" id="1.20.1720.10">
    <property type="entry name" value="Multidrug resistance protein D"/>
    <property type="match status" value="1"/>
</dbReference>
<keyword evidence="4 6" id="KW-0472">Membrane</keyword>
<proteinExistence type="predicted"/>
<evidence type="ECO:0000256" key="2">
    <source>
        <dbReference type="ARBA" id="ARBA00022692"/>
    </source>
</evidence>
<feature type="domain" description="Major facilitator superfamily (MFS) profile" evidence="7">
    <location>
        <begin position="51"/>
        <end position="321"/>
    </location>
</feature>
<dbReference type="EMBL" id="JAQJAC010000003">
    <property type="protein sequence ID" value="KAJ5590004.1"/>
    <property type="molecule type" value="Genomic_DNA"/>
</dbReference>
<feature type="transmembrane region" description="Helical" evidence="6">
    <location>
        <begin position="117"/>
        <end position="136"/>
    </location>
</feature>
<evidence type="ECO:0000313" key="9">
    <source>
        <dbReference type="Proteomes" id="UP001216150"/>
    </source>
</evidence>
<dbReference type="InterPro" id="IPR020846">
    <property type="entry name" value="MFS_dom"/>
</dbReference>
<comment type="caution">
    <text evidence="8">The sequence shown here is derived from an EMBL/GenBank/DDBJ whole genome shotgun (WGS) entry which is preliminary data.</text>
</comment>
<dbReference type="InterPro" id="IPR011701">
    <property type="entry name" value="MFS"/>
</dbReference>
<evidence type="ECO:0000256" key="1">
    <source>
        <dbReference type="ARBA" id="ARBA00004141"/>
    </source>
</evidence>
<gene>
    <name evidence="8" type="ORF">N7450_003976</name>
</gene>
<dbReference type="Proteomes" id="UP001216150">
    <property type="component" value="Unassembled WGS sequence"/>
</dbReference>
<dbReference type="AlphaFoldDB" id="A0AAD6DQM8"/>
<feature type="transmembrane region" description="Helical" evidence="6">
    <location>
        <begin position="142"/>
        <end position="163"/>
    </location>
</feature>
<evidence type="ECO:0000256" key="4">
    <source>
        <dbReference type="ARBA" id="ARBA00023136"/>
    </source>
</evidence>
<keyword evidence="3 6" id="KW-1133">Transmembrane helix</keyword>
<feature type="transmembrane region" description="Helical" evidence="6">
    <location>
        <begin position="49"/>
        <end position="66"/>
    </location>
</feature>
<dbReference type="PANTHER" id="PTHR23502">
    <property type="entry name" value="MAJOR FACILITATOR SUPERFAMILY"/>
    <property type="match status" value="1"/>
</dbReference>
<dbReference type="SUPFAM" id="SSF103473">
    <property type="entry name" value="MFS general substrate transporter"/>
    <property type="match status" value="2"/>
</dbReference>
<feature type="compositionally biased region" description="Polar residues" evidence="5">
    <location>
        <begin position="13"/>
        <end position="22"/>
    </location>
</feature>
<feature type="transmembrane region" description="Helical" evidence="6">
    <location>
        <begin position="279"/>
        <end position="299"/>
    </location>
</feature>
<evidence type="ECO:0000256" key="3">
    <source>
        <dbReference type="ARBA" id="ARBA00022989"/>
    </source>
</evidence>
<organism evidence="8 9">
    <name type="scientific">Penicillium hetheringtonii</name>
    <dbReference type="NCBI Taxonomy" id="911720"/>
    <lineage>
        <taxon>Eukaryota</taxon>
        <taxon>Fungi</taxon>
        <taxon>Dikarya</taxon>
        <taxon>Ascomycota</taxon>
        <taxon>Pezizomycotina</taxon>
        <taxon>Eurotiomycetes</taxon>
        <taxon>Eurotiomycetidae</taxon>
        <taxon>Eurotiales</taxon>
        <taxon>Aspergillaceae</taxon>
        <taxon>Penicillium</taxon>
    </lineage>
</organism>
<feature type="transmembrane region" description="Helical" evidence="6">
    <location>
        <begin position="175"/>
        <end position="199"/>
    </location>
</feature>
<feature type="compositionally biased region" description="Basic and acidic residues" evidence="5">
    <location>
        <begin position="1"/>
        <end position="12"/>
    </location>
</feature>
<feature type="transmembrane region" description="Helical" evidence="6">
    <location>
        <begin position="205"/>
        <end position="228"/>
    </location>
</feature>
<dbReference type="Pfam" id="PF07690">
    <property type="entry name" value="MFS_1"/>
    <property type="match status" value="1"/>
</dbReference>
<dbReference type="GO" id="GO:0005886">
    <property type="term" value="C:plasma membrane"/>
    <property type="evidence" value="ECO:0007669"/>
    <property type="project" value="TreeGrafter"/>
</dbReference>
<evidence type="ECO:0000259" key="7">
    <source>
        <dbReference type="PROSITE" id="PS50850"/>
    </source>
</evidence>
<reference evidence="8 9" key="1">
    <citation type="journal article" date="2023" name="IMA Fungus">
        <title>Comparative genomic study of the Penicillium genus elucidates a diverse pangenome and 15 lateral gene transfer events.</title>
        <authorList>
            <person name="Petersen C."/>
            <person name="Sorensen T."/>
            <person name="Nielsen M.R."/>
            <person name="Sondergaard T.E."/>
            <person name="Sorensen J.L."/>
            <person name="Fitzpatrick D.A."/>
            <person name="Frisvad J.C."/>
            <person name="Nielsen K.L."/>
        </authorList>
    </citation>
    <scope>NUCLEOTIDE SEQUENCE [LARGE SCALE GENOMIC DNA]</scope>
    <source>
        <strain evidence="8 9">IBT 29057</strain>
    </source>
</reference>
<accession>A0AAD6DQM8</accession>
<feature type="transmembrane region" description="Helical" evidence="6">
    <location>
        <begin position="86"/>
        <end position="105"/>
    </location>
</feature>
<comment type="subcellular location">
    <subcellularLocation>
        <location evidence="1">Membrane</location>
        <topology evidence="1">Multi-pass membrane protein</topology>
    </subcellularLocation>
</comment>
<evidence type="ECO:0000313" key="8">
    <source>
        <dbReference type="EMBL" id="KAJ5590004.1"/>
    </source>
</evidence>
<sequence length="321" mass="34792">MNHASDDVHLESQKPSPQLTSPHDSDTDEENKPTSPVLPGDALPFWRKCLILFVVSWMTLAVTFSSTSLLPATPEIATEFDTSTEILNVINAGVLIAMGFSSFIWGPITNVFGRKTAYTAAVIVLCGCSLGTALSINLHMFIAMRLLSGFTGTFFMVAGQTIIADIFQPVVRGTAVGFMMVGSVSGPAIGPCIGGIIVTFSQWRIIYWLQFGMTLLGLILATLFVPSLDKNRSSGFKSQTEVMPHTRSEVISGKYVVQYIFAAAATAAVEPLISSIGVGWTFTICVFFALIGGVFVWTITKWGINMQRWVEEKLGEEAKPT</sequence>
<evidence type="ECO:0000256" key="6">
    <source>
        <dbReference type="SAM" id="Phobius"/>
    </source>
</evidence>
<feature type="region of interest" description="Disordered" evidence="5">
    <location>
        <begin position="1"/>
        <end position="36"/>
    </location>
</feature>
<keyword evidence="2 6" id="KW-0812">Transmembrane</keyword>
<dbReference type="InterPro" id="IPR036259">
    <property type="entry name" value="MFS_trans_sf"/>
</dbReference>